<dbReference type="AlphaFoldDB" id="A0AAV1ALJ2"/>
<accession>A0AAV1ALJ2</accession>
<dbReference type="SMART" id="SM00320">
    <property type="entry name" value="WD40"/>
    <property type="match status" value="7"/>
</dbReference>
<dbReference type="InterPro" id="IPR015943">
    <property type="entry name" value="WD40/YVTN_repeat-like_dom_sf"/>
</dbReference>
<dbReference type="InterPro" id="IPR001680">
    <property type="entry name" value="WD40_rpt"/>
</dbReference>
<dbReference type="CDD" id="cd00200">
    <property type="entry name" value="WD40"/>
    <property type="match status" value="1"/>
</dbReference>
<dbReference type="SUPFAM" id="SSF50978">
    <property type="entry name" value="WD40 repeat-like"/>
    <property type="match status" value="1"/>
</dbReference>
<evidence type="ECO:0000313" key="2">
    <source>
        <dbReference type="Proteomes" id="UP001157006"/>
    </source>
</evidence>
<name>A0AAV1ALJ2_VICFA</name>
<dbReference type="PANTHER" id="PTHR44376">
    <property type="entry name" value="TRANSCRIPTIONAL REGULATOR OF FILAMENTOUS GROWTH FLO8"/>
    <property type="match status" value="1"/>
</dbReference>
<reference evidence="1 2" key="1">
    <citation type="submission" date="2023-01" db="EMBL/GenBank/DDBJ databases">
        <authorList>
            <person name="Kreplak J."/>
        </authorList>
    </citation>
    <scope>NUCLEOTIDE SEQUENCE [LARGE SCALE GENOMIC DNA]</scope>
</reference>
<gene>
    <name evidence="1" type="ORF">VFH_IV171600</name>
</gene>
<dbReference type="Pfam" id="PF00400">
    <property type="entry name" value="WD40"/>
    <property type="match status" value="5"/>
</dbReference>
<dbReference type="Gene3D" id="2.130.10.10">
    <property type="entry name" value="YVTN repeat-like/Quinoprotein amine dehydrogenase"/>
    <property type="match status" value="2"/>
</dbReference>
<protein>
    <submittedName>
        <fullName evidence="1">Uncharacterized protein</fullName>
    </submittedName>
</protein>
<keyword evidence="2" id="KW-1185">Reference proteome</keyword>
<dbReference type="EMBL" id="OX451739">
    <property type="protein sequence ID" value="CAI8610227.1"/>
    <property type="molecule type" value="Genomic_DNA"/>
</dbReference>
<dbReference type="InterPro" id="IPR036322">
    <property type="entry name" value="WD40_repeat_dom_sf"/>
</dbReference>
<sequence>MSQSKCDETDKMLDAYIYDYLVKNQLYETARFFHDEAAVVPNVVRYAPDGFLFEWWSVFWELFMAKRGLSHSESAASYLKAQGMRKQEEKRRVLFVSRRPAQKQQYGAEAQVFNHNVLCPIKNGPLVRQNQVISNATKRNRDMLKPPLHGNTLDGMRIKKMKTNNTGQIPIKHCALFNTITAMSARQTSRQTFRSAFSILKENLQQDLNQNQQLPGSIQGMASNMSPMKGPRTFIYINHGGGNLTRKRRPLAGLDQLHSELLQEDNLTLCSQSSNQFSPQQQLMLQAQQDLVNLFLCGFVGKRLRVLLNNQNIVPGKDGQSNYVADSIPNIVTPAPIGFSQLPYLANISGTANTTGQSFCSQPSMQTPLPTWQQYDLSSPASTQTQLDDMDHHKSDISVGDNFEALSSLADADQKGQVDKGFSFMEIKHGMASSHKVNCCHFSLDGKLLVTGGHDNKASLWCTESFNLKSTFHGHTKWITDVRFSPSMLFVATSSADKTVKVWSVNNPTHSIRTFMGHTRTVMSLDFHPNKDDLICSCDKREIRYWSIENGSCVGVFEGGATQVRFQPGLGKLLAAAVNNLILILDAETLSCRIKLEGHNSIVHSVCWHSSGRYLASVSDDLVRIWDIGANDSEVCIHELNTAGSDDKFKSCVFHPIYHVLVLSRDKTLMLWDYIARNVMFLRGHDKLVSALAVSNVTGLVASVSHDQHFKIWM</sequence>
<organism evidence="1 2">
    <name type="scientific">Vicia faba</name>
    <name type="common">Broad bean</name>
    <name type="synonym">Faba vulgaris</name>
    <dbReference type="NCBI Taxonomy" id="3906"/>
    <lineage>
        <taxon>Eukaryota</taxon>
        <taxon>Viridiplantae</taxon>
        <taxon>Streptophyta</taxon>
        <taxon>Embryophyta</taxon>
        <taxon>Tracheophyta</taxon>
        <taxon>Spermatophyta</taxon>
        <taxon>Magnoliopsida</taxon>
        <taxon>eudicotyledons</taxon>
        <taxon>Gunneridae</taxon>
        <taxon>Pentapetalae</taxon>
        <taxon>rosids</taxon>
        <taxon>fabids</taxon>
        <taxon>Fabales</taxon>
        <taxon>Fabaceae</taxon>
        <taxon>Papilionoideae</taxon>
        <taxon>50 kb inversion clade</taxon>
        <taxon>NPAAA clade</taxon>
        <taxon>Hologalegina</taxon>
        <taxon>IRL clade</taxon>
        <taxon>Fabeae</taxon>
        <taxon>Vicia</taxon>
    </lineage>
</organism>
<proteinExistence type="predicted"/>
<dbReference type="Proteomes" id="UP001157006">
    <property type="component" value="Chromosome 4"/>
</dbReference>
<dbReference type="PANTHER" id="PTHR44376:SF13">
    <property type="entry name" value="LISH DOMAIN-CONTAINING PROTEIN"/>
    <property type="match status" value="1"/>
</dbReference>
<evidence type="ECO:0000313" key="1">
    <source>
        <dbReference type="EMBL" id="CAI8610227.1"/>
    </source>
</evidence>
<dbReference type="GO" id="GO:0003714">
    <property type="term" value="F:transcription corepressor activity"/>
    <property type="evidence" value="ECO:0007669"/>
    <property type="project" value="InterPro"/>
</dbReference>
<dbReference type="InterPro" id="IPR044716">
    <property type="entry name" value="LEUNIG-like"/>
</dbReference>
<dbReference type="Pfam" id="PF08513">
    <property type="entry name" value="LisH"/>
    <property type="match status" value="1"/>
</dbReference>
<dbReference type="InterPro" id="IPR006594">
    <property type="entry name" value="LisH"/>
</dbReference>